<reference evidence="2" key="1">
    <citation type="submission" date="2022-10" db="EMBL/GenBank/DDBJ databases">
        <authorList>
            <person name="Chen Y."/>
            <person name="Dougan E. K."/>
            <person name="Chan C."/>
            <person name="Rhodes N."/>
            <person name="Thang M."/>
        </authorList>
    </citation>
    <scope>NUCLEOTIDE SEQUENCE</scope>
</reference>
<feature type="region of interest" description="Disordered" evidence="1">
    <location>
        <begin position="242"/>
        <end position="261"/>
    </location>
</feature>
<evidence type="ECO:0000313" key="4">
    <source>
        <dbReference type="Proteomes" id="UP001152797"/>
    </source>
</evidence>
<evidence type="ECO:0000313" key="3">
    <source>
        <dbReference type="EMBL" id="CAL1128642.1"/>
    </source>
</evidence>
<sequence length="261" mass="28355">MMVSWPSPCRCKSCCPMTSQAAGVLWAVLIPEIEKVGYQQSPEFRGYMRQGAENTAGAVDELRTEKDGVSSWSSAAKKSDLRALILVWSCPGLRVMALAGIILTLAAGSEPVRDNEYGRRVVAQTLEDDYEALVWKVIRESQRSIYIALRVGFSDPGYTVLETKLSVVGTVRRVAAADFEARVTNDENLKRRRTAQLTSLQAGSLGFVEQALALAATGGNPRSQRLAAQRALAVADRISSAQSSGVKVKAMEEESTVRRGD</sequence>
<dbReference type="EMBL" id="CAMXCT030000192">
    <property type="protein sequence ID" value="CAL4762579.1"/>
    <property type="molecule type" value="Genomic_DNA"/>
</dbReference>
<keyword evidence="4" id="KW-1185">Reference proteome</keyword>
<accession>A0A9P1BL03</accession>
<dbReference type="EMBL" id="CAMXCT010000192">
    <property type="protein sequence ID" value="CAI3975267.1"/>
    <property type="molecule type" value="Genomic_DNA"/>
</dbReference>
<feature type="compositionally biased region" description="Basic and acidic residues" evidence="1">
    <location>
        <begin position="249"/>
        <end position="261"/>
    </location>
</feature>
<comment type="caution">
    <text evidence="2">The sequence shown here is derived from an EMBL/GenBank/DDBJ whole genome shotgun (WGS) entry which is preliminary data.</text>
</comment>
<protein>
    <submittedName>
        <fullName evidence="2">Uncharacterized protein</fullName>
    </submittedName>
</protein>
<evidence type="ECO:0000256" key="1">
    <source>
        <dbReference type="SAM" id="MobiDB-lite"/>
    </source>
</evidence>
<evidence type="ECO:0000313" key="2">
    <source>
        <dbReference type="EMBL" id="CAI3975267.1"/>
    </source>
</evidence>
<proteinExistence type="predicted"/>
<name>A0A9P1BL03_9DINO</name>
<dbReference type="EMBL" id="CAMXCT020000192">
    <property type="protein sequence ID" value="CAL1128642.1"/>
    <property type="molecule type" value="Genomic_DNA"/>
</dbReference>
<dbReference type="AlphaFoldDB" id="A0A9P1BL03"/>
<reference evidence="3" key="2">
    <citation type="submission" date="2024-04" db="EMBL/GenBank/DDBJ databases">
        <authorList>
            <person name="Chen Y."/>
            <person name="Shah S."/>
            <person name="Dougan E. K."/>
            <person name="Thang M."/>
            <person name="Chan C."/>
        </authorList>
    </citation>
    <scope>NUCLEOTIDE SEQUENCE [LARGE SCALE GENOMIC DNA]</scope>
</reference>
<organism evidence="2">
    <name type="scientific">Cladocopium goreaui</name>
    <dbReference type="NCBI Taxonomy" id="2562237"/>
    <lineage>
        <taxon>Eukaryota</taxon>
        <taxon>Sar</taxon>
        <taxon>Alveolata</taxon>
        <taxon>Dinophyceae</taxon>
        <taxon>Suessiales</taxon>
        <taxon>Symbiodiniaceae</taxon>
        <taxon>Cladocopium</taxon>
    </lineage>
</organism>
<dbReference type="Proteomes" id="UP001152797">
    <property type="component" value="Unassembled WGS sequence"/>
</dbReference>
<gene>
    <name evidence="2" type="ORF">C1SCF055_LOCUS3610</name>
</gene>
<dbReference type="OrthoDB" id="498272at2759"/>